<feature type="region of interest" description="Disordered" evidence="1">
    <location>
        <begin position="87"/>
        <end position="106"/>
    </location>
</feature>
<dbReference type="EMBL" id="AM427088">
    <property type="protein sequence ID" value="CAN69051.1"/>
    <property type="molecule type" value="Genomic_DNA"/>
</dbReference>
<accession>A5AHT7</accession>
<evidence type="ECO:0000256" key="1">
    <source>
        <dbReference type="SAM" id="MobiDB-lite"/>
    </source>
</evidence>
<reference evidence="2" key="1">
    <citation type="journal article" date="2007" name="PLoS ONE">
        <title>The first genome sequence of an elite grapevine cultivar (Pinot noir Vitis vinifera L.): coping with a highly heterozygous genome.</title>
        <authorList>
            <person name="Velasco R."/>
            <person name="Zharkikh A."/>
            <person name="Troggio M."/>
            <person name="Cartwright D.A."/>
            <person name="Cestaro A."/>
            <person name="Pruss D."/>
            <person name="Pindo M."/>
            <person name="FitzGerald L.M."/>
            <person name="Vezzulli S."/>
            <person name="Reid J."/>
            <person name="Malacarne G."/>
            <person name="Iliev D."/>
            <person name="Coppola G."/>
            <person name="Wardell B."/>
            <person name="Micheletti D."/>
            <person name="Macalma T."/>
            <person name="Facci M."/>
            <person name="Mitchell J.T."/>
            <person name="Perazzolli M."/>
            <person name="Eldredge G."/>
            <person name="Gatto P."/>
            <person name="Oyzerski R."/>
            <person name="Moretto M."/>
            <person name="Gutin N."/>
            <person name="Stefanini M."/>
            <person name="Chen Y."/>
            <person name="Segala C."/>
            <person name="Davenport C."/>
            <person name="Dematte L."/>
            <person name="Mraz A."/>
            <person name="Battilana J."/>
            <person name="Stormo K."/>
            <person name="Costa F."/>
            <person name="Tao Q."/>
            <person name="Si-Ammour A."/>
            <person name="Harkins T."/>
            <person name="Lackey A."/>
            <person name="Perbost C."/>
            <person name="Taillon B."/>
            <person name="Stella A."/>
            <person name="Solovyev V."/>
            <person name="Fawcett J.A."/>
            <person name="Sterck L."/>
            <person name="Vandepoele K."/>
            <person name="Grando S.M."/>
            <person name="Toppo S."/>
            <person name="Moser C."/>
            <person name="Lanchbury J."/>
            <person name="Bogden R."/>
            <person name="Skolnick M."/>
            <person name="Sgaramella V."/>
            <person name="Bhatnagar S.K."/>
            <person name="Fontana P."/>
            <person name="Gutin A."/>
            <person name="Van de Peer Y."/>
            <person name="Salamini F."/>
            <person name="Viola R."/>
        </authorList>
    </citation>
    <scope>NUCLEOTIDE SEQUENCE</scope>
</reference>
<proteinExistence type="predicted"/>
<dbReference type="AlphaFoldDB" id="A5AHT7"/>
<sequence>MGQMLERSGVTALPFRLVLLWVNYRLGGWPPAVWFRGWKMAYPSDIMGRRLQWRQNGAGAILKTAPAVGTMPKRRLNYFDPQLKHQERHRHPFAPGGVFSPASRNA</sequence>
<gene>
    <name evidence="2" type="ORF">VITISV_007851</name>
</gene>
<protein>
    <submittedName>
        <fullName evidence="2">Uncharacterized protein</fullName>
    </submittedName>
</protein>
<evidence type="ECO:0000313" key="2">
    <source>
        <dbReference type="EMBL" id="CAN69051.1"/>
    </source>
</evidence>
<organism evidence="2">
    <name type="scientific">Vitis vinifera</name>
    <name type="common">Grape</name>
    <dbReference type="NCBI Taxonomy" id="29760"/>
    <lineage>
        <taxon>Eukaryota</taxon>
        <taxon>Viridiplantae</taxon>
        <taxon>Streptophyta</taxon>
        <taxon>Embryophyta</taxon>
        <taxon>Tracheophyta</taxon>
        <taxon>Spermatophyta</taxon>
        <taxon>Magnoliopsida</taxon>
        <taxon>eudicotyledons</taxon>
        <taxon>Gunneridae</taxon>
        <taxon>Pentapetalae</taxon>
        <taxon>rosids</taxon>
        <taxon>Vitales</taxon>
        <taxon>Vitaceae</taxon>
        <taxon>Viteae</taxon>
        <taxon>Vitis</taxon>
    </lineage>
</organism>
<name>A5AHT7_VITVI</name>